<dbReference type="PANTHER" id="PTHR13500:SF0">
    <property type="entry name" value="NUCLEOLAR PRE-RIBOSOMAL-ASSOCIATED PROTEIN 1"/>
    <property type="match status" value="1"/>
</dbReference>
<dbReference type="Pfam" id="PF26140">
    <property type="entry name" value="HEAT_URB1"/>
    <property type="match status" value="1"/>
</dbReference>
<dbReference type="InterPro" id="IPR032436">
    <property type="entry name" value="URB1_C"/>
</dbReference>
<proteinExistence type="predicted"/>
<dbReference type="GO" id="GO:0000463">
    <property type="term" value="P:maturation of LSU-rRNA from tricistronic rRNA transcript (SSU-rRNA, 5.8S rRNA, LSU-rRNA)"/>
    <property type="evidence" value="ECO:0007669"/>
    <property type="project" value="TreeGrafter"/>
</dbReference>
<keyword evidence="4" id="KW-1185">Reference proteome</keyword>
<dbReference type="Pfam" id="PF16201">
    <property type="entry name" value="NopRA1"/>
    <property type="match status" value="1"/>
</dbReference>
<accession>A0A4V5NIM7</accession>
<evidence type="ECO:0000313" key="4">
    <source>
        <dbReference type="Proteomes" id="UP000309340"/>
    </source>
</evidence>
<dbReference type="Proteomes" id="UP000309340">
    <property type="component" value="Unassembled WGS sequence"/>
</dbReference>
<evidence type="ECO:0000259" key="1">
    <source>
        <dbReference type="Pfam" id="PF16201"/>
    </source>
</evidence>
<name>A0A4V5NIM7_9PEZI</name>
<dbReference type="OrthoDB" id="72892at2759"/>
<sequence>MRKAASSAAVGNKALWQEAADRLLARFTQRAPAMKDVVLAFRRVPDDDEHALQREAVTCLLRLYYEVTPVQALEEQVDVSTALAAALTWSEGEAEVSGLIALRALELEHILVVAQHSTGMRWSGKSSGLQYSPIISLLRLHMKDLQNRKIRSLIGQVLEQHGLLVDNAGVDAPLRSTGELTELEALVASLTSSNGEDSETWAFIDDCVARASRQPVKYADQIDAAAAEPHNGGFGCSTALPGLLAAAVAEQAHFVAKKPGVMGFVDKFHGLLSYGTLPSRVAVLVYENVRGLAGRSELEDYDENALIKKTRLVKPQGTNSSGTQIIEKPSLPFIAPPPESDNHPELLRWAQKDLASALEDGDINALILCLCSQHPEIRRQALSQLRILFAKLQASTLEDKGHLSVLIGSLTETFEQQCLQLEDKPLPYLTATFAARALHVLMEPAHFMYPKLNRFIMRSPEWRITRLPSYWLSNTTLSQPEEDDAYWKEVLWVIEWLVDGLRLISCGEGMTGVLEWLGMVEGKIEMAGLVRERVLGSCDGIKVARWSGVGVETL</sequence>
<dbReference type="GO" id="GO:0000466">
    <property type="term" value="P:maturation of 5.8S rRNA from tricistronic rRNA transcript (SSU-rRNA, 5.8S rRNA, LSU-rRNA)"/>
    <property type="evidence" value="ECO:0007669"/>
    <property type="project" value="TreeGrafter"/>
</dbReference>
<feature type="domain" description="URB1 central HEAT repeat" evidence="2">
    <location>
        <begin position="117"/>
        <end position="258"/>
    </location>
</feature>
<dbReference type="AlphaFoldDB" id="A0A4V5NIM7"/>
<dbReference type="InterPro" id="IPR059018">
    <property type="entry name" value="HEAT_URB1"/>
</dbReference>
<protein>
    <submittedName>
        <fullName evidence="3">Uncharacterized protein</fullName>
    </submittedName>
</protein>
<evidence type="ECO:0000313" key="3">
    <source>
        <dbReference type="EMBL" id="TKA77419.1"/>
    </source>
</evidence>
<dbReference type="InterPro" id="IPR016024">
    <property type="entry name" value="ARM-type_fold"/>
</dbReference>
<dbReference type="EMBL" id="NAJQ01000138">
    <property type="protein sequence ID" value="TKA77419.1"/>
    <property type="molecule type" value="Genomic_DNA"/>
</dbReference>
<dbReference type="SUPFAM" id="SSF48371">
    <property type="entry name" value="ARM repeat"/>
    <property type="match status" value="1"/>
</dbReference>
<dbReference type="GO" id="GO:0005730">
    <property type="term" value="C:nucleolus"/>
    <property type="evidence" value="ECO:0007669"/>
    <property type="project" value="TreeGrafter"/>
</dbReference>
<dbReference type="InterPro" id="IPR039844">
    <property type="entry name" value="URB1"/>
</dbReference>
<reference evidence="3 4" key="1">
    <citation type="submission" date="2017-03" db="EMBL/GenBank/DDBJ databases">
        <title>Genomes of endolithic fungi from Antarctica.</title>
        <authorList>
            <person name="Coleine C."/>
            <person name="Masonjones S."/>
            <person name="Stajich J.E."/>
        </authorList>
    </citation>
    <scope>NUCLEOTIDE SEQUENCE [LARGE SCALE GENOMIC DNA]</scope>
    <source>
        <strain evidence="3 4">CCFEE 5184</strain>
    </source>
</reference>
<comment type="caution">
    <text evidence="3">The sequence shown here is derived from an EMBL/GenBank/DDBJ whole genome shotgun (WGS) entry which is preliminary data.</text>
</comment>
<feature type="domain" description="URB1 C-terminal" evidence="1">
    <location>
        <begin position="364"/>
        <end position="505"/>
    </location>
</feature>
<evidence type="ECO:0000259" key="2">
    <source>
        <dbReference type="Pfam" id="PF26140"/>
    </source>
</evidence>
<gene>
    <name evidence="3" type="ORF">B0A55_04813</name>
</gene>
<organism evidence="3 4">
    <name type="scientific">Friedmanniomyces simplex</name>
    <dbReference type="NCBI Taxonomy" id="329884"/>
    <lineage>
        <taxon>Eukaryota</taxon>
        <taxon>Fungi</taxon>
        <taxon>Dikarya</taxon>
        <taxon>Ascomycota</taxon>
        <taxon>Pezizomycotina</taxon>
        <taxon>Dothideomycetes</taxon>
        <taxon>Dothideomycetidae</taxon>
        <taxon>Mycosphaerellales</taxon>
        <taxon>Teratosphaeriaceae</taxon>
        <taxon>Friedmanniomyces</taxon>
    </lineage>
</organism>
<dbReference type="PANTHER" id="PTHR13500">
    <property type="entry name" value="NUCLEOLAR PRERIBOSOMAL-ASSOCIATED PROTEIN 1"/>
    <property type="match status" value="1"/>
</dbReference>
<dbReference type="STRING" id="329884.A0A4V5NIM7"/>